<dbReference type="InterPro" id="IPR016024">
    <property type="entry name" value="ARM-type_fold"/>
</dbReference>
<dbReference type="EMBL" id="CASHTH010002966">
    <property type="protein sequence ID" value="CAI8037891.1"/>
    <property type="molecule type" value="Genomic_DNA"/>
</dbReference>
<evidence type="ECO:0000256" key="1">
    <source>
        <dbReference type="SAM" id="MobiDB-lite"/>
    </source>
</evidence>
<organism evidence="2 3">
    <name type="scientific">Geodia barretti</name>
    <name type="common">Barrett's horny sponge</name>
    <dbReference type="NCBI Taxonomy" id="519541"/>
    <lineage>
        <taxon>Eukaryota</taxon>
        <taxon>Metazoa</taxon>
        <taxon>Porifera</taxon>
        <taxon>Demospongiae</taxon>
        <taxon>Heteroscleromorpha</taxon>
        <taxon>Tetractinellida</taxon>
        <taxon>Astrophorina</taxon>
        <taxon>Geodiidae</taxon>
        <taxon>Geodia</taxon>
    </lineage>
</organism>
<sequence>MSSLHIPWLALVQSNKRLDREKGLQQLQESVNEGRLGEEERREGEREVSELVTSLTSPWEAKHGGLMAATVLLPGASPQFMEKMKGEVPLLLEYDESRVRWQVCCGGGCMEVLPYITGGIEGNLERDSGEVDTQLTQKLSQSSSSSSPENSHTEDRTERLVFTCLSHTNRFVRETGHRVIAAFISIPGLSTASVSAFWPDIARNMAKGLSDNWSQVRMSSSVATRVFLTQLPSLEAREPYFPSLLPPLCLNRHYVAEGVRLYCQET</sequence>
<comment type="caution">
    <text evidence="2">The sequence shown here is derived from an EMBL/GenBank/DDBJ whole genome shotgun (WGS) entry which is preliminary data.</text>
</comment>
<evidence type="ECO:0000313" key="2">
    <source>
        <dbReference type="EMBL" id="CAI8037891.1"/>
    </source>
</evidence>
<dbReference type="AlphaFoldDB" id="A0AA35SZD9"/>
<dbReference type="Proteomes" id="UP001174909">
    <property type="component" value="Unassembled WGS sequence"/>
</dbReference>
<keyword evidence="3" id="KW-1185">Reference proteome</keyword>
<gene>
    <name evidence="2" type="ORF">GBAR_LOCUS21167</name>
</gene>
<evidence type="ECO:0000313" key="3">
    <source>
        <dbReference type="Proteomes" id="UP001174909"/>
    </source>
</evidence>
<feature type="region of interest" description="Disordered" evidence="1">
    <location>
        <begin position="135"/>
        <end position="155"/>
    </location>
</feature>
<accession>A0AA35SZD9</accession>
<protein>
    <submittedName>
        <fullName evidence="2">Uncharacterized protein</fullName>
    </submittedName>
</protein>
<reference evidence="2" key="1">
    <citation type="submission" date="2023-03" db="EMBL/GenBank/DDBJ databases">
        <authorList>
            <person name="Steffen K."/>
            <person name="Cardenas P."/>
        </authorList>
    </citation>
    <scope>NUCLEOTIDE SEQUENCE</scope>
</reference>
<name>A0AA35SZD9_GEOBA</name>
<proteinExistence type="predicted"/>
<dbReference type="SUPFAM" id="SSF48371">
    <property type="entry name" value="ARM repeat"/>
    <property type="match status" value="1"/>
</dbReference>